<feature type="domain" description="GAG-pre-integrase" evidence="1">
    <location>
        <begin position="245"/>
        <end position="325"/>
    </location>
</feature>
<name>A0A834WDH9_9FABA</name>
<dbReference type="OrthoDB" id="1270753at2759"/>
<dbReference type="InterPro" id="IPR036397">
    <property type="entry name" value="RNaseH_sf"/>
</dbReference>
<feature type="domain" description="Retrotransposon Copia-like N-terminal" evidence="2">
    <location>
        <begin position="25"/>
        <end position="71"/>
    </location>
</feature>
<dbReference type="Pfam" id="PF13976">
    <property type="entry name" value="gag_pre-integrs"/>
    <property type="match status" value="1"/>
</dbReference>
<evidence type="ECO:0000313" key="3">
    <source>
        <dbReference type="EMBL" id="KAF7813169.1"/>
    </source>
</evidence>
<reference evidence="3" key="1">
    <citation type="submission" date="2020-09" db="EMBL/GenBank/DDBJ databases">
        <title>Genome-Enabled Discovery of Anthraquinone Biosynthesis in Senna tora.</title>
        <authorList>
            <person name="Kang S.-H."/>
            <person name="Pandey R.P."/>
            <person name="Lee C.-M."/>
            <person name="Sim J.-S."/>
            <person name="Jeong J.-T."/>
            <person name="Choi B.-S."/>
            <person name="Jung M."/>
            <person name="Ginzburg D."/>
            <person name="Zhao K."/>
            <person name="Won S.Y."/>
            <person name="Oh T.-J."/>
            <person name="Yu Y."/>
            <person name="Kim N.-H."/>
            <person name="Lee O.R."/>
            <person name="Lee T.-H."/>
            <person name="Bashyal P."/>
            <person name="Kim T.-S."/>
            <person name="Lee W.-H."/>
            <person name="Kawkins C."/>
            <person name="Kim C.-K."/>
            <person name="Kim J.S."/>
            <person name="Ahn B.O."/>
            <person name="Rhee S.Y."/>
            <person name="Sohng J.K."/>
        </authorList>
    </citation>
    <scope>NUCLEOTIDE SEQUENCE</scope>
    <source>
        <tissue evidence="3">Leaf</tissue>
    </source>
</reference>
<keyword evidence="4" id="KW-1185">Reference proteome</keyword>
<evidence type="ECO:0000313" key="4">
    <source>
        <dbReference type="Proteomes" id="UP000634136"/>
    </source>
</evidence>
<dbReference type="InterPro" id="IPR012337">
    <property type="entry name" value="RNaseH-like_sf"/>
</dbReference>
<dbReference type="SUPFAM" id="SSF53098">
    <property type="entry name" value="Ribonuclease H-like"/>
    <property type="match status" value="1"/>
</dbReference>
<comment type="caution">
    <text evidence="3">The sequence shown here is derived from an EMBL/GenBank/DDBJ whole genome shotgun (WGS) entry which is preliminary data.</text>
</comment>
<evidence type="ECO:0000259" key="1">
    <source>
        <dbReference type="Pfam" id="PF13976"/>
    </source>
</evidence>
<sequence length="443" mass="48999">MAEQADQSKKPATTATNDEAAYRLHSSDHPGVSLVNHPLVGSNYLAWSTAIRTSLEAKDKIGFVYGSILPPDDLVKYKKWKTVDSMIKSWIVNSTSKELVENFIYCQTSKALWDILEECFGFLMGLNPTYDVIRSQILNLDPLPSANKAYSMVMRVEKHRQINMGILNGGDAAAMMVKAKNEEWFKELRERKGAASKKQVANACGDLSGDAPNGADAESANKMDLTNMDQKSKKILAKGAAYGKLYYLTASSFSGNNRTRSEHCNKTDKSHCNAANVTDKEPLTSAKLWHSRLGHASIRAIKHIDTISLSDSLNDDCEICHVSKQHRLPFSNSDNRSGKILELLHIDLWGPYRYPTLNSAHYFLTIVDDNSRATWVFLLQQKTQEESVPLPNIPVSISSGDDGDLYPLHPVTTTNVPAGMSNLDPLELPEAATTTAAEPVNIR</sequence>
<dbReference type="PANTHER" id="PTHR37610">
    <property type="entry name" value="CCHC-TYPE DOMAIN-CONTAINING PROTEIN"/>
    <property type="match status" value="1"/>
</dbReference>
<dbReference type="InterPro" id="IPR029472">
    <property type="entry name" value="Copia-like_N"/>
</dbReference>
<dbReference type="InterPro" id="IPR025724">
    <property type="entry name" value="GAG-pre-integrase_dom"/>
</dbReference>
<proteinExistence type="predicted"/>
<evidence type="ECO:0000259" key="2">
    <source>
        <dbReference type="Pfam" id="PF14244"/>
    </source>
</evidence>
<evidence type="ECO:0008006" key="5">
    <source>
        <dbReference type="Google" id="ProtNLM"/>
    </source>
</evidence>
<protein>
    <recommendedName>
        <fullName evidence="5">GAG-pre-integrase domain-containing protein</fullName>
    </recommendedName>
</protein>
<dbReference type="PANTHER" id="PTHR37610:SF40">
    <property type="entry name" value="OS01G0909600 PROTEIN"/>
    <property type="match status" value="1"/>
</dbReference>
<dbReference type="GO" id="GO:0003676">
    <property type="term" value="F:nucleic acid binding"/>
    <property type="evidence" value="ECO:0007669"/>
    <property type="project" value="InterPro"/>
</dbReference>
<dbReference type="AlphaFoldDB" id="A0A834WDH9"/>
<dbReference type="Proteomes" id="UP000634136">
    <property type="component" value="Unassembled WGS sequence"/>
</dbReference>
<dbReference type="EMBL" id="JAAIUW010000010">
    <property type="protein sequence ID" value="KAF7813169.1"/>
    <property type="molecule type" value="Genomic_DNA"/>
</dbReference>
<organism evidence="3 4">
    <name type="scientific">Senna tora</name>
    <dbReference type="NCBI Taxonomy" id="362788"/>
    <lineage>
        <taxon>Eukaryota</taxon>
        <taxon>Viridiplantae</taxon>
        <taxon>Streptophyta</taxon>
        <taxon>Embryophyta</taxon>
        <taxon>Tracheophyta</taxon>
        <taxon>Spermatophyta</taxon>
        <taxon>Magnoliopsida</taxon>
        <taxon>eudicotyledons</taxon>
        <taxon>Gunneridae</taxon>
        <taxon>Pentapetalae</taxon>
        <taxon>rosids</taxon>
        <taxon>fabids</taxon>
        <taxon>Fabales</taxon>
        <taxon>Fabaceae</taxon>
        <taxon>Caesalpinioideae</taxon>
        <taxon>Cassia clade</taxon>
        <taxon>Senna</taxon>
    </lineage>
</organism>
<dbReference type="Pfam" id="PF14244">
    <property type="entry name" value="Retrotran_gag_3"/>
    <property type="match status" value="1"/>
</dbReference>
<accession>A0A834WDH9</accession>
<dbReference type="Gene3D" id="3.30.420.10">
    <property type="entry name" value="Ribonuclease H-like superfamily/Ribonuclease H"/>
    <property type="match status" value="1"/>
</dbReference>
<gene>
    <name evidence="3" type="ORF">G2W53_034145</name>
</gene>